<evidence type="ECO:0000313" key="9">
    <source>
        <dbReference type="EMBL" id="RYU97471.1"/>
    </source>
</evidence>
<dbReference type="OrthoDB" id="1646880at2"/>
<keyword evidence="3" id="KW-0805">Transcription regulation</keyword>
<protein>
    <submittedName>
        <fullName evidence="9">Response regulator transcription factor</fullName>
    </submittedName>
</protein>
<keyword evidence="4" id="KW-0238">DNA-binding</keyword>
<dbReference type="PROSITE" id="PS50110">
    <property type="entry name" value="RESPONSE_REGULATORY"/>
    <property type="match status" value="1"/>
</dbReference>
<keyword evidence="2" id="KW-0902">Two-component regulatory system</keyword>
<organism evidence="9 10">
    <name type="scientific">Emticicia agri</name>
    <dbReference type="NCBI Taxonomy" id="2492393"/>
    <lineage>
        <taxon>Bacteria</taxon>
        <taxon>Pseudomonadati</taxon>
        <taxon>Bacteroidota</taxon>
        <taxon>Cytophagia</taxon>
        <taxon>Cytophagales</taxon>
        <taxon>Leadbetterellaceae</taxon>
        <taxon>Emticicia</taxon>
    </lineage>
</organism>
<dbReference type="PROSITE" id="PS50930">
    <property type="entry name" value="HTH_LYTTR"/>
    <property type="match status" value="1"/>
</dbReference>
<dbReference type="GO" id="GO:0000976">
    <property type="term" value="F:transcription cis-regulatory region binding"/>
    <property type="evidence" value="ECO:0007669"/>
    <property type="project" value="TreeGrafter"/>
</dbReference>
<keyword evidence="1 6" id="KW-0597">Phosphoprotein</keyword>
<dbReference type="GO" id="GO:0006355">
    <property type="term" value="P:regulation of DNA-templated transcription"/>
    <property type="evidence" value="ECO:0007669"/>
    <property type="project" value="TreeGrafter"/>
</dbReference>
<dbReference type="PANTHER" id="PTHR48111">
    <property type="entry name" value="REGULATOR OF RPOS"/>
    <property type="match status" value="1"/>
</dbReference>
<dbReference type="Proteomes" id="UP000293162">
    <property type="component" value="Unassembled WGS sequence"/>
</dbReference>
<evidence type="ECO:0000313" key="10">
    <source>
        <dbReference type="Proteomes" id="UP000293162"/>
    </source>
</evidence>
<feature type="domain" description="HTH LytTR-type" evidence="8">
    <location>
        <begin position="154"/>
        <end position="215"/>
    </location>
</feature>
<dbReference type="AlphaFoldDB" id="A0A4Q5M519"/>
<dbReference type="Pfam" id="PF00072">
    <property type="entry name" value="Response_reg"/>
    <property type="match status" value="1"/>
</dbReference>
<evidence type="ECO:0000256" key="6">
    <source>
        <dbReference type="PROSITE-ProRule" id="PRU00169"/>
    </source>
</evidence>
<feature type="modified residue" description="4-aspartylphosphate" evidence="6">
    <location>
        <position position="55"/>
    </location>
</feature>
<accession>A0A4Q5M519</accession>
<evidence type="ECO:0000256" key="2">
    <source>
        <dbReference type="ARBA" id="ARBA00023012"/>
    </source>
</evidence>
<dbReference type="EMBL" id="SEWF01000002">
    <property type="protein sequence ID" value="RYU97471.1"/>
    <property type="molecule type" value="Genomic_DNA"/>
</dbReference>
<proteinExistence type="predicted"/>
<gene>
    <name evidence="9" type="ORF">EWM59_01920</name>
</gene>
<evidence type="ECO:0000256" key="1">
    <source>
        <dbReference type="ARBA" id="ARBA00022553"/>
    </source>
</evidence>
<dbReference type="InterPro" id="IPR007492">
    <property type="entry name" value="LytTR_DNA-bd_dom"/>
</dbReference>
<dbReference type="InterPro" id="IPR001789">
    <property type="entry name" value="Sig_transdc_resp-reg_receiver"/>
</dbReference>
<dbReference type="InterPro" id="IPR039420">
    <property type="entry name" value="WalR-like"/>
</dbReference>
<sequence>MSVLKILIVEDEVMTGVDIKETLEKAGHTITAIARNSDEAIVSLKKQLPDMAIVDIILKDSVYDGIQTASELLKLHAMPIIYLTANSESQTFQRAKDTSPAAYLLKPFRHHELALQIELAYHNYKANSTANSNPIVAEAIFLPFDKGLKKLIKQEVLYLKADGSYVKVYMISETNPYLFSMNLGHLAQYFSTPNFYRLSRSLLINLNCIERIERDYLYMRNQESPIQIPEGNKTDLMKKLAVIRTP</sequence>
<dbReference type="Gene3D" id="3.40.50.2300">
    <property type="match status" value="1"/>
</dbReference>
<dbReference type="GO" id="GO:0032993">
    <property type="term" value="C:protein-DNA complex"/>
    <property type="evidence" value="ECO:0007669"/>
    <property type="project" value="TreeGrafter"/>
</dbReference>
<dbReference type="RefSeq" id="WP_130019253.1">
    <property type="nucleotide sequence ID" value="NZ_SEWF01000002.1"/>
</dbReference>
<dbReference type="GO" id="GO:0005829">
    <property type="term" value="C:cytosol"/>
    <property type="evidence" value="ECO:0007669"/>
    <property type="project" value="TreeGrafter"/>
</dbReference>
<dbReference type="InterPro" id="IPR011006">
    <property type="entry name" value="CheY-like_superfamily"/>
</dbReference>
<evidence type="ECO:0000256" key="4">
    <source>
        <dbReference type="ARBA" id="ARBA00023125"/>
    </source>
</evidence>
<keyword evidence="5" id="KW-0804">Transcription</keyword>
<dbReference type="SMART" id="SM00448">
    <property type="entry name" value="REC"/>
    <property type="match status" value="1"/>
</dbReference>
<dbReference type="SMART" id="SM00850">
    <property type="entry name" value="LytTR"/>
    <property type="match status" value="1"/>
</dbReference>
<reference evidence="9 10" key="1">
    <citation type="submission" date="2019-02" db="EMBL/GenBank/DDBJ databases">
        <title>Bacterial novel species Emticicia sp. 17J42-9 isolated from soil.</title>
        <authorList>
            <person name="Jung H.-Y."/>
        </authorList>
    </citation>
    <scope>NUCLEOTIDE SEQUENCE [LARGE SCALE GENOMIC DNA]</scope>
    <source>
        <strain evidence="9 10">17J42-9</strain>
    </source>
</reference>
<keyword evidence="10" id="KW-1185">Reference proteome</keyword>
<evidence type="ECO:0000259" key="7">
    <source>
        <dbReference type="PROSITE" id="PS50110"/>
    </source>
</evidence>
<dbReference type="SUPFAM" id="SSF52172">
    <property type="entry name" value="CheY-like"/>
    <property type="match status" value="1"/>
</dbReference>
<dbReference type="Gene3D" id="2.40.50.1020">
    <property type="entry name" value="LytTr DNA-binding domain"/>
    <property type="match status" value="1"/>
</dbReference>
<feature type="domain" description="Response regulatory" evidence="7">
    <location>
        <begin position="5"/>
        <end position="121"/>
    </location>
</feature>
<comment type="caution">
    <text evidence="9">The sequence shown here is derived from an EMBL/GenBank/DDBJ whole genome shotgun (WGS) entry which is preliminary data.</text>
</comment>
<dbReference type="PANTHER" id="PTHR48111:SF1">
    <property type="entry name" value="TWO-COMPONENT RESPONSE REGULATOR ORR33"/>
    <property type="match status" value="1"/>
</dbReference>
<name>A0A4Q5M519_9BACT</name>
<dbReference type="CDD" id="cd17534">
    <property type="entry name" value="REC_DC-like"/>
    <property type="match status" value="1"/>
</dbReference>
<evidence type="ECO:0000256" key="3">
    <source>
        <dbReference type="ARBA" id="ARBA00023015"/>
    </source>
</evidence>
<evidence type="ECO:0000259" key="8">
    <source>
        <dbReference type="PROSITE" id="PS50930"/>
    </source>
</evidence>
<evidence type="ECO:0000256" key="5">
    <source>
        <dbReference type="ARBA" id="ARBA00023163"/>
    </source>
</evidence>
<dbReference type="Pfam" id="PF04397">
    <property type="entry name" value="LytTR"/>
    <property type="match status" value="1"/>
</dbReference>
<dbReference type="GO" id="GO:0000156">
    <property type="term" value="F:phosphorelay response regulator activity"/>
    <property type="evidence" value="ECO:0007669"/>
    <property type="project" value="TreeGrafter"/>
</dbReference>